<name>A0A835DFC7_TETSI</name>
<reference evidence="2 3" key="1">
    <citation type="submission" date="2020-04" db="EMBL/GenBank/DDBJ databases">
        <title>Plant Genome Project.</title>
        <authorList>
            <person name="Zhang R.-G."/>
        </authorList>
    </citation>
    <scope>NUCLEOTIDE SEQUENCE [LARGE SCALE GENOMIC DNA]</scope>
    <source>
        <strain evidence="2">YNK0</strain>
        <tissue evidence="2">Leaf</tissue>
    </source>
</reference>
<accession>A0A835DFC7</accession>
<dbReference type="Proteomes" id="UP000655225">
    <property type="component" value="Unassembled WGS sequence"/>
</dbReference>
<comment type="caution">
    <text evidence="2">The sequence shown here is derived from an EMBL/GenBank/DDBJ whole genome shotgun (WGS) entry which is preliminary data.</text>
</comment>
<keyword evidence="3" id="KW-1185">Reference proteome</keyword>
<feature type="region of interest" description="Disordered" evidence="1">
    <location>
        <begin position="1"/>
        <end position="55"/>
    </location>
</feature>
<evidence type="ECO:0000313" key="2">
    <source>
        <dbReference type="EMBL" id="KAF8398672.1"/>
    </source>
</evidence>
<dbReference type="OrthoDB" id="1939000at2759"/>
<protein>
    <submittedName>
        <fullName evidence="2">Uncharacterized protein</fullName>
    </submittedName>
</protein>
<gene>
    <name evidence="2" type="ORF">HHK36_014527</name>
</gene>
<proteinExistence type="predicted"/>
<sequence>MTIAEQIVEFKRDYSSKPRNDDHENGGGERSPSPKERPFRPRWREESKEGKADRDKFKGRDFNCFICDGNHRARECPKKESLNALIAKVNKAEEKPTAEAMAPFISATPILIEDIRPDDTWPGLCPHEVSPPIIRED</sequence>
<feature type="compositionally biased region" description="Basic and acidic residues" evidence="1">
    <location>
        <begin position="8"/>
        <end position="55"/>
    </location>
</feature>
<dbReference type="EMBL" id="JABCRI010000010">
    <property type="protein sequence ID" value="KAF8398672.1"/>
    <property type="molecule type" value="Genomic_DNA"/>
</dbReference>
<dbReference type="AlphaFoldDB" id="A0A835DFC7"/>
<evidence type="ECO:0000313" key="3">
    <source>
        <dbReference type="Proteomes" id="UP000655225"/>
    </source>
</evidence>
<organism evidence="2 3">
    <name type="scientific">Tetracentron sinense</name>
    <name type="common">Spur-leaf</name>
    <dbReference type="NCBI Taxonomy" id="13715"/>
    <lineage>
        <taxon>Eukaryota</taxon>
        <taxon>Viridiplantae</taxon>
        <taxon>Streptophyta</taxon>
        <taxon>Embryophyta</taxon>
        <taxon>Tracheophyta</taxon>
        <taxon>Spermatophyta</taxon>
        <taxon>Magnoliopsida</taxon>
        <taxon>Trochodendrales</taxon>
        <taxon>Trochodendraceae</taxon>
        <taxon>Tetracentron</taxon>
    </lineage>
</organism>
<evidence type="ECO:0000256" key="1">
    <source>
        <dbReference type="SAM" id="MobiDB-lite"/>
    </source>
</evidence>